<dbReference type="RefSeq" id="WP_226033886.1">
    <property type="nucleotide sequence ID" value="NZ_AP015029.1"/>
</dbReference>
<evidence type="ECO:0000313" key="2">
    <source>
        <dbReference type="Proteomes" id="UP000218731"/>
    </source>
</evidence>
<evidence type="ECO:0000313" key="1">
    <source>
        <dbReference type="EMBL" id="BAW24086.1"/>
    </source>
</evidence>
<reference evidence="1 2" key="1">
    <citation type="submission" date="2015-11" db="EMBL/GenBank/DDBJ databases">
        <title>Complete genome sequencing of a biphenyl-degrading bacterium, Pseudomonas putida KF715 (=NBRC110667).</title>
        <authorList>
            <person name="Suenaga H."/>
            <person name="Fujihara N."/>
            <person name="Watanabe T."/>
            <person name="Hirose J."/>
            <person name="Kimura N."/>
            <person name="Yamazoe A."/>
            <person name="Hosoyama A."/>
            <person name="Shimodaira J."/>
            <person name="Furukawa K."/>
        </authorList>
    </citation>
    <scope>NUCLEOTIDE SEQUENCE [LARGE SCALE GENOMIC DNA]</scope>
    <source>
        <strain evidence="1 2">KF715</strain>
    </source>
</reference>
<name>A0A1L7NF38_PSEPU</name>
<sequence>MPHAVKTITHALDEARALMADWIASEGASDADTLSELVGVLDNRTLNDAMRVMSGPFHQGINRKLLAPRYKVALDLLQKYGVMVDPGSLSDAVVERLHPRVNYPRFSYGQTLREWSDAVLGEGEQVQFFLPQAPRRNTHLATVQFLSDDVRELTDALVKAVCPADEAEAEPAIEDQAYEPQVRLAPPSDFAAEAQVITTGARRGVNTLIALGEEAKERWSPAMRECIGAVLKNRQQDDEADTLEVMVELVDRLDKLAREARKLLHERDSAAS</sequence>
<protein>
    <submittedName>
        <fullName evidence="1">Uncharacterized protein</fullName>
    </submittedName>
</protein>
<organism evidence="1 2">
    <name type="scientific">Pseudomonas putida</name>
    <name type="common">Arthrobacter siderocapsulatus</name>
    <dbReference type="NCBI Taxonomy" id="303"/>
    <lineage>
        <taxon>Bacteria</taxon>
        <taxon>Pseudomonadati</taxon>
        <taxon>Pseudomonadota</taxon>
        <taxon>Gammaproteobacteria</taxon>
        <taxon>Pseudomonadales</taxon>
        <taxon>Pseudomonadaceae</taxon>
        <taxon>Pseudomonas</taxon>
    </lineage>
</organism>
<dbReference type="AlphaFoldDB" id="A0A1L7NF38"/>
<dbReference type="EMBL" id="AP015029">
    <property type="protein sequence ID" value="BAW24086.1"/>
    <property type="molecule type" value="Genomic_DNA"/>
</dbReference>
<gene>
    <name evidence="1" type="ORF">KF715C_ch35130</name>
</gene>
<dbReference type="Proteomes" id="UP000218731">
    <property type="component" value="Chromosome 1"/>
</dbReference>
<accession>A0A1L7NF38</accession>
<proteinExistence type="predicted"/>